<feature type="region of interest" description="Disordered" evidence="1">
    <location>
        <begin position="79"/>
        <end position="118"/>
    </location>
</feature>
<name>A0A6P7GRZ4_DIAVI</name>
<evidence type="ECO:0000256" key="1">
    <source>
        <dbReference type="SAM" id="MobiDB-lite"/>
    </source>
</evidence>
<proteinExistence type="predicted"/>
<dbReference type="AlphaFoldDB" id="A0A6P7GRZ4"/>
<gene>
    <name evidence="2" type="primary">LOC114345719</name>
</gene>
<accession>A0A6P7GRZ4</accession>
<sequence>MINVIIISECLNDSILTTSEDFGSVCESLGEKGLSTCRDSSVVGQKIDHIKSTAACFSSSHLGSLRTVLISLYGNLRNQGVTPAKDHPRVLQQSRKNRPRSRPSPKNRPGKVGRTTVD</sequence>
<protein>
    <submittedName>
        <fullName evidence="2">Uncharacterized protein LOC114345719</fullName>
    </submittedName>
</protein>
<reference evidence="2" key="1">
    <citation type="submission" date="2025-08" db="UniProtKB">
        <authorList>
            <consortium name="RefSeq"/>
        </authorList>
    </citation>
    <scope>IDENTIFICATION</scope>
    <source>
        <tissue evidence="2">Whole insect</tissue>
    </source>
</reference>
<dbReference type="RefSeq" id="XP_028152309.1">
    <property type="nucleotide sequence ID" value="XM_028296508.1"/>
</dbReference>
<evidence type="ECO:0000313" key="2">
    <source>
        <dbReference type="RefSeq" id="XP_028152309.1"/>
    </source>
</evidence>
<organism evidence="2">
    <name type="scientific">Diabrotica virgifera virgifera</name>
    <name type="common">western corn rootworm</name>
    <dbReference type="NCBI Taxonomy" id="50390"/>
    <lineage>
        <taxon>Eukaryota</taxon>
        <taxon>Metazoa</taxon>
        <taxon>Ecdysozoa</taxon>
        <taxon>Arthropoda</taxon>
        <taxon>Hexapoda</taxon>
        <taxon>Insecta</taxon>
        <taxon>Pterygota</taxon>
        <taxon>Neoptera</taxon>
        <taxon>Endopterygota</taxon>
        <taxon>Coleoptera</taxon>
        <taxon>Polyphaga</taxon>
        <taxon>Cucujiformia</taxon>
        <taxon>Chrysomeloidea</taxon>
        <taxon>Chrysomelidae</taxon>
        <taxon>Galerucinae</taxon>
        <taxon>Diabroticina</taxon>
        <taxon>Diabroticites</taxon>
        <taxon>Diabrotica</taxon>
    </lineage>
</organism>
<feature type="compositionally biased region" description="Basic residues" evidence="1">
    <location>
        <begin position="95"/>
        <end position="111"/>
    </location>
</feature>
<dbReference type="InParanoid" id="A0A6P7GRZ4"/>